<dbReference type="InterPro" id="IPR000623">
    <property type="entry name" value="Shikimate_kinase/TSH1"/>
</dbReference>
<keyword evidence="8 21" id="KW-0028">Amino-acid biosynthesis</keyword>
<comment type="cofactor">
    <cofactor evidence="3">
        <name>Zn(2+)</name>
        <dbReference type="ChEBI" id="CHEBI:29105"/>
    </cofactor>
</comment>
<keyword evidence="16 21" id="KW-0057">Aromatic amino acid biosynthesis</keyword>
<dbReference type="GO" id="GO:0005737">
    <property type="term" value="C:cytoplasm"/>
    <property type="evidence" value="ECO:0007669"/>
    <property type="project" value="UniProtKB-SubCell"/>
</dbReference>
<evidence type="ECO:0000256" key="18">
    <source>
        <dbReference type="ARBA" id="ARBA00023268"/>
    </source>
</evidence>
<keyword evidence="20" id="KW-0460">Magnesium</keyword>
<dbReference type="InterPro" id="IPR030960">
    <property type="entry name" value="DHQS/DOIS_N"/>
</dbReference>
<comment type="similarity">
    <text evidence="21">Belongs to the sugar phosphate cyclases superfamily. Dehydroquinate synthase family.</text>
</comment>
<dbReference type="InterPro" id="IPR050071">
    <property type="entry name" value="Dehydroquinate_synthase"/>
</dbReference>
<dbReference type="Gene3D" id="3.40.50.1970">
    <property type="match status" value="1"/>
</dbReference>
<evidence type="ECO:0000256" key="8">
    <source>
        <dbReference type="ARBA" id="ARBA00022605"/>
    </source>
</evidence>
<dbReference type="EC" id="2.7.1.71" evidence="20"/>
<feature type="binding site" evidence="21">
    <location>
        <position position="451"/>
    </location>
    <ligand>
        <name>Zn(2+)</name>
        <dbReference type="ChEBI" id="CHEBI:29105"/>
    </ligand>
</feature>
<dbReference type="InterPro" id="IPR056179">
    <property type="entry name" value="DHQS_C"/>
</dbReference>
<evidence type="ECO:0000256" key="2">
    <source>
        <dbReference type="ARBA" id="ARBA00001911"/>
    </source>
</evidence>
<keyword evidence="10 21" id="KW-0479">Metal-binding</keyword>
<dbReference type="EC" id="4.2.3.4" evidence="21"/>
<dbReference type="CDD" id="cd08195">
    <property type="entry name" value="DHQS"/>
    <property type="match status" value="1"/>
</dbReference>
<organism evidence="24 25">
    <name type="scientific">Tanticharoenia sakaeratensis NBRC 103193</name>
    <dbReference type="NCBI Taxonomy" id="1231623"/>
    <lineage>
        <taxon>Bacteria</taxon>
        <taxon>Pseudomonadati</taxon>
        <taxon>Pseudomonadota</taxon>
        <taxon>Alphaproteobacteria</taxon>
        <taxon>Acetobacterales</taxon>
        <taxon>Acetobacteraceae</taxon>
        <taxon>Tanticharoenia</taxon>
    </lineage>
</organism>
<dbReference type="SUPFAM" id="SSF52540">
    <property type="entry name" value="P-loop containing nucleoside triphosphate hydrolases"/>
    <property type="match status" value="1"/>
</dbReference>
<feature type="domain" description="3-dehydroquinate synthase C-terminal" evidence="23">
    <location>
        <begin position="364"/>
        <end position="515"/>
    </location>
</feature>
<dbReference type="Gene3D" id="1.20.1090.10">
    <property type="entry name" value="Dehydroquinate synthase-like - alpha domain"/>
    <property type="match status" value="1"/>
</dbReference>
<evidence type="ECO:0000256" key="12">
    <source>
        <dbReference type="ARBA" id="ARBA00022777"/>
    </source>
</evidence>
<dbReference type="Pfam" id="PF01761">
    <property type="entry name" value="DHQ_synthase"/>
    <property type="match status" value="1"/>
</dbReference>
<feature type="binding site" evidence="20">
    <location>
        <position position="146"/>
    </location>
    <ligand>
        <name>substrate</name>
    </ligand>
</feature>
<dbReference type="Pfam" id="PF24621">
    <property type="entry name" value="DHQS_C"/>
    <property type="match status" value="1"/>
</dbReference>
<keyword evidence="7 21" id="KW-0963">Cytoplasm</keyword>
<dbReference type="Gene3D" id="3.40.50.300">
    <property type="entry name" value="P-loop containing nucleotide triphosphate hydrolases"/>
    <property type="match status" value="1"/>
</dbReference>
<evidence type="ECO:0000256" key="14">
    <source>
        <dbReference type="ARBA" id="ARBA00022840"/>
    </source>
</evidence>
<evidence type="ECO:0000256" key="21">
    <source>
        <dbReference type="HAMAP-Rule" id="MF_00110"/>
    </source>
</evidence>
<evidence type="ECO:0000256" key="7">
    <source>
        <dbReference type="ARBA" id="ARBA00022490"/>
    </source>
</evidence>
<dbReference type="GO" id="GO:0004765">
    <property type="term" value="F:shikimate kinase activity"/>
    <property type="evidence" value="ECO:0007669"/>
    <property type="project" value="UniProtKB-UniRule"/>
</dbReference>
<feature type="binding site" evidence="21">
    <location>
        <position position="334"/>
    </location>
    <ligand>
        <name>NAD(+)</name>
        <dbReference type="ChEBI" id="CHEBI:57540"/>
    </ligand>
</feature>
<keyword evidence="14 20" id="KW-0067">ATP-binding</keyword>
<dbReference type="GO" id="GO:0003856">
    <property type="term" value="F:3-dehydroquinate synthase activity"/>
    <property type="evidence" value="ECO:0007669"/>
    <property type="project" value="UniProtKB-UniRule"/>
</dbReference>
<evidence type="ECO:0000256" key="6">
    <source>
        <dbReference type="ARBA" id="ARBA00004842"/>
    </source>
</evidence>
<feature type="binding site" evidence="20">
    <location>
        <position position="25"/>
    </location>
    <ligand>
        <name>Mg(2+)</name>
        <dbReference type="ChEBI" id="CHEBI:18420"/>
    </ligand>
</feature>
<feature type="binding site" evidence="21">
    <location>
        <position position="325"/>
    </location>
    <ligand>
        <name>NAD(+)</name>
        <dbReference type="ChEBI" id="CHEBI:57540"/>
    </ligand>
</feature>
<keyword evidence="15 21" id="KW-0520">NAD</keyword>
<keyword evidence="17 21" id="KW-0456">Lyase</keyword>
<keyword evidence="13 21" id="KW-0862">Zinc</keyword>
<keyword evidence="25" id="KW-1185">Reference proteome</keyword>
<comment type="similarity">
    <text evidence="20">Belongs to the shikimate kinase family.</text>
</comment>
<feature type="binding site" evidence="20">
    <location>
        <position position="67"/>
    </location>
    <ligand>
        <name>substrate</name>
    </ligand>
</feature>
<dbReference type="STRING" id="1231623.Tasa_017_127"/>
<evidence type="ECO:0000256" key="13">
    <source>
        <dbReference type="ARBA" id="ARBA00022833"/>
    </source>
</evidence>
<dbReference type="Pfam" id="PF01202">
    <property type="entry name" value="SKI"/>
    <property type="match status" value="1"/>
</dbReference>
<feature type="binding site" evidence="20">
    <location>
        <position position="127"/>
    </location>
    <ligand>
        <name>ATP</name>
        <dbReference type="ChEBI" id="CHEBI:30616"/>
    </ligand>
</feature>
<evidence type="ECO:0000259" key="22">
    <source>
        <dbReference type="Pfam" id="PF01761"/>
    </source>
</evidence>
<dbReference type="InterPro" id="IPR027417">
    <property type="entry name" value="P-loop_NTPase"/>
</dbReference>
<feature type="binding site" evidence="20">
    <location>
        <begin position="21"/>
        <end position="26"/>
    </location>
    <ligand>
        <name>ATP</name>
        <dbReference type="ChEBI" id="CHEBI:30616"/>
    </ligand>
</feature>
<comment type="pathway">
    <text evidence="5 21">Metabolic intermediate biosynthesis; chorismate biosynthesis; chorismate from D-erythrose 4-phosphate and phosphoenolpyruvate: step 2/7.</text>
</comment>
<keyword evidence="18" id="KW-0511">Multifunctional enzyme</keyword>
<comment type="function">
    <text evidence="20">Catalyzes the specific phosphorylation of the 3-hydroxyl group of shikimic acid using ATP as a cosubstrate.</text>
</comment>
<comment type="subcellular location">
    <subcellularLocation>
        <location evidence="21">Cytoplasm</location>
    </subcellularLocation>
</comment>
<dbReference type="PANTHER" id="PTHR43622:SF7">
    <property type="entry name" value="3-DEHYDROQUINATE SYNTHASE, CHLOROPLASTIC"/>
    <property type="match status" value="1"/>
</dbReference>
<dbReference type="NCBIfam" id="NF010552">
    <property type="entry name" value="PRK13946.1"/>
    <property type="match status" value="1"/>
</dbReference>
<accession>A0A0D6MKR8</accession>
<evidence type="ECO:0000259" key="23">
    <source>
        <dbReference type="Pfam" id="PF24621"/>
    </source>
</evidence>
<evidence type="ECO:0000256" key="9">
    <source>
        <dbReference type="ARBA" id="ARBA00022679"/>
    </source>
</evidence>
<comment type="cofactor">
    <cofactor evidence="2 21">
        <name>NAD(+)</name>
        <dbReference type="ChEBI" id="CHEBI:57540"/>
    </cofactor>
</comment>
<dbReference type="Proteomes" id="UP000032679">
    <property type="component" value="Unassembled WGS sequence"/>
</dbReference>
<evidence type="ECO:0000256" key="20">
    <source>
        <dbReference type="HAMAP-Rule" id="MF_00109"/>
    </source>
</evidence>
<comment type="function">
    <text evidence="4 21">Catalyzes the conversion of 3-deoxy-D-arabino-heptulosonate 7-phosphate (DAHP) to dehydroquinate (DHQ).</text>
</comment>
<evidence type="ECO:0000256" key="16">
    <source>
        <dbReference type="ARBA" id="ARBA00023141"/>
    </source>
</evidence>
<keyword evidence="21" id="KW-0170">Cobalt</keyword>
<dbReference type="UniPathway" id="UPA00053">
    <property type="reaction ID" value="UER00085"/>
</dbReference>
<evidence type="ECO:0000256" key="5">
    <source>
        <dbReference type="ARBA" id="ARBA00004661"/>
    </source>
</evidence>
<comment type="caution">
    <text evidence="24">The sequence shown here is derived from an EMBL/GenBank/DDBJ whole genome shotgun (WGS) entry which is preliminary data.</text>
</comment>
<dbReference type="PANTHER" id="PTHR43622">
    <property type="entry name" value="3-DEHYDROQUINATE SYNTHASE"/>
    <property type="match status" value="1"/>
</dbReference>
<comment type="subunit">
    <text evidence="20">Monomer.</text>
</comment>
<dbReference type="GO" id="GO:0009073">
    <property type="term" value="P:aromatic amino acid family biosynthetic process"/>
    <property type="evidence" value="ECO:0007669"/>
    <property type="project" value="UniProtKB-KW"/>
</dbReference>
<evidence type="ECO:0000256" key="1">
    <source>
        <dbReference type="ARBA" id="ARBA00001393"/>
    </source>
</evidence>
<evidence type="ECO:0000256" key="15">
    <source>
        <dbReference type="ARBA" id="ARBA00023027"/>
    </source>
</evidence>
<dbReference type="PRINTS" id="PR01100">
    <property type="entry name" value="SHIKIMTKNASE"/>
</dbReference>
<name>A0A0D6MKR8_9PROT</name>
<evidence type="ECO:0000313" key="25">
    <source>
        <dbReference type="Proteomes" id="UP000032679"/>
    </source>
</evidence>
<comment type="catalytic activity">
    <reaction evidence="1 21">
        <text>7-phospho-2-dehydro-3-deoxy-D-arabino-heptonate = 3-dehydroquinate + phosphate</text>
        <dbReference type="Rhea" id="RHEA:21968"/>
        <dbReference type="ChEBI" id="CHEBI:32364"/>
        <dbReference type="ChEBI" id="CHEBI:43474"/>
        <dbReference type="ChEBI" id="CHEBI:58394"/>
        <dbReference type="EC" id="4.2.3.4"/>
    </reaction>
</comment>
<feature type="binding site" evidence="21">
    <location>
        <position position="433"/>
    </location>
    <ligand>
        <name>Zn(2+)</name>
        <dbReference type="ChEBI" id="CHEBI:29105"/>
    </ligand>
</feature>
<keyword evidence="9 20" id="KW-0808">Transferase</keyword>
<dbReference type="SUPFAM" id="SSF56796">
    <property type="entry name" value="Dehydroquinate synthase-like"/>
    <property type="match status" value="1"/>
</dbReference>
<dbReference type="HAMAP" id="MF_00109">
    <property type="entry name" value="Shikimate_kinase"/>
    <property type="match status" value="1"/>
</dbReference>
<evidence type="ECO:0000256" key="11">
    <source>
        <dbReference type="ARBA" id="ARBA00022741"/>
    </source>
</evidence>
<dbReference type="AlphaFoldDB" id="A0A0D6MKR8"/>
<feature type="binding site" evidence="20">
    <location>
        <position position="89"/>
    </location>
    <ligand>
        <name>substrate</name>
    </ligand>
</feature>
<dbReference type="GO" id="GO:0000287">
    <property type="term" value="F:magnesium ion binding"/>
    <property type="evidence" value="ECO:0007669"/>
    <property type="project" value="UniProtKB-UniRule"/>
</dbReference>
<dbReference type="NCBIfam" id="TIGR01357">
    <property type="entry name" value="aroB"/>
    <property type="match status" value="1"/>
</dbReference>
<dbReference type="InterPro" id="IPR031322">
    <property type="entry name" value="Shikimate/glucono_kinase"/>
</dbReference>
<comment type="cofactor">
    <cofactor evidence="20">
        <name>Mg(2+)</name>
        <dbReference type="ChEBI" id="CHEBI:18420"/>
    </cofactor>
    <text evidence="20">Binds 1 Mg(2+) ion per subunit.</text>
</comment>
<sequence length="553" mass="58684">MPDDAIPEAGTRTIVLVGLMGAGKTTIGRRLAARLNLPFVDADAEIERAAGCTIPELFARHGEAAFRDGERRVLRRLLLGPRCVLSTGGGAFMDAGTRALIKERALSVWLRVSLPVLLKRVTGRQGRPLLAGRDPHEVMTSLMALRHPIYAEADLIVDCGDDSIETGAQRVLRAIQIAEPARVPVDLPGERPHRYDVVIGPDLLERAGALLGPILPQKRCVIVTDERVAALHLPALLRSLGDAGIRTDVLRIPGGESSKSLAQFSETIEALLALRVERRTAVIGFGGGVVGDLAGFLAASALRGLPFVQIPTTLLSQVDSSVGGKTGINSASGKNLIGAFHQPLAVLADSDVLGTLTRRELGAGYAEILKAGLISDPALFGWCENHAGRLLDGESATLIEAVRRACAFKAQVVAADEHEQAADGGRALLNLGHSFAHALEAEFHYDGRLLHGEAVGIGLVLAAALSERLGYCPPLVSERVSAHLRSLGLMAGLDDLPHRLSAARLIEHMKGDKKMRDGRLSFVLLHGIGRAFTSRAVGSDDVLALLLEQGCDA</sequence>
<evidence type="ECO:0000256" key="10">
    <source>
        <dbReference type="ARBA" id="ARBA00022723"/>
    </source>
</evidence>
<feature type="binding site" evidence="21">
    <location>
        <position position="367"/>
    </location>
    <ligand>
        <name>Zn(2+)</name>
        <dbReference type="ChEBI" id="CHEBI:29105"/>
    </ligand>
</feature>
<feature type="binding site" evidence="21">
    <location>
        <begin position="312"/>
        <end position="313"/>
    </location>
    <ligand>
        <name>NAD(+)</name>
        <dbReference type="ChEBI" id="CHEBI:57540"/>
    </ligand>
</feature>
<dbReference type="EMBL" id="BALE01000017">
    <property type="protein sequence ID" value="GAN54244.1"/>
    <property type="molecule type" value="Genomic_DNA"/>
</dbReference>
<comment type="catalytic activity">
    <reaction evidence="19 20">
        <text>shikimate + ATP = 3-phosphoshikimate + ADP + H(+)</text>
        <dbReference type="Rhea" id="RHEA:13121"/>
        <dbReference type="ChEBI" id="CHEBI:15378"/>
        <dbReference type="ChEBI" id="CHEBI:30616"/>
        <dbReference type="ChEBI" id="CHEBI:36208"/>
        <dbReference type="ChEBI" id="CHEBI:145989"/>
        <dbReference type="ChEBI" id="CHEBI:456216"/>
        <dbReference type="EC" id="2.7.1.71"/>
    </reaction>
</comment>
<feature type="domain" description="3-dehydroquinate synthase N-terminal" evidence="22">
    <location>
        <begin position="251"/>
        <end position="361"/>
    </location>
</feature>
<reference evidence="24 25" key="1">
    <citation type="submission" date="2012-10" db="EMBL/GenBank/DDBJ databases">
        <title>Genome sequencing of Tanticharoenia sakaeratensis NBRC 103193.</title>
        <authorList>
            <person name="Azuma Y."/>
            <person name="Hadano H."/>
            <person name="Hirakawa H."/>
            <person name="Matsushita K."/>
        </authorList>
    </citation>
    <scope>NUCLEOTIDE SEQUENCE [LARGE SCALE GENOMIC DNA]</scope>
    <source>
        <strain evidence="24 25">NBRC 103193</strain>
    </source>
</reference>
<evidence type="ECO:0000256" key="4">
    <source>
        <dbReference type="ARBA" id="ARBA00003485"/>
    </source>
</evidence>
<dbReference type="HAMAP" id="MF_00110">
    <property type="entry name" value="DHQ_synthase"/>
    <property type="match status" value="1"/>
</dbReference>
<keyword evidence="11 21" id="KW-0547">Nucleotide-binding</keyword>
<evidence type="ECO:0000313" key="24">
    <source>
        <dbReference type="EMBL" id="GAN54244.1"/>
    </source>
</evidence>
<comment type="cofactor">
    <cofactor evidence="21">
        <name>Co(2+)</name>
        <dbReference type="ChEBI" id="CHEBI:48828"/>
    </cofactor>
    <cofactor evidence="21">
        <name>Zn(2+)</name>
        <dbReference type="ChEBI" id="CHEBI:29105"/>
    </cofactor>
    <text evidence="21">Binds 1 divalent metal cation per subunit. Can use either Co(2+) or Zn(2+).</text>
</comment>
<dbReference type="CDD" id="cd00464">
    <property type="entry name" value="SK"/>
    <property type="match status" value="1"/>
</dbReference>
<gene>
    <name evidence="21" type="primary">aroB</name>
    <name evidence="20" type="synonym">aroK</name>
    <name evidence="24" type="ORF">Tasa_017_127</name>
</gene>
<dbReference type="InterPro" id="IPR023000">
    <property type="entry name" value="Shikimate_kinase_CS"/>
</dbReference>
<keyword evidence="12 20" id="KW-0418">Kinase</keyword>
<feature type="binding site" evidence="20">
    <location>
        <position position="43"/>
    </location>
    <ligand>
        <name>substrate</name>
    </ligand>
</feature>
<protein>
    <recommendedName>
        <fullName evidence="20 21">Multifunctional fusion protein</fullName>
    </recommendedName>
    <domain>
        <recommendedName>
            <fullName evidence="20">Shikimate kinase</fullName>
            <shortName evidence="20">SK</shortName>
            <ecNumber evidence="20">2.7.1.71</ecNumber>
        </recommendedName>
    </domain>
    <domain>
        <recommendedName>
            <fullName evidence="21">3-dehydroquinate synthase</fullName>
            <shortName evidence="21">DHQS</shortName>
            <ecNumber evidence="21">4.2.3.4</ecNumber>
        </recommendedName>
    </domain>
</protein>
<dbReference type="InterPro" id="IPR016037">
    <property type="entry name" value="DHQ_synth_AroB"/>
</dbReference>
<feature type="binding site" evidence="21">
    <location>
        <begin position="288"/>
        <end position="292"/>
    </location>
    <ligand>
        <name>NAD(+)</name>
        <dbReference type="ChEBI" id="CHEBI:57540"/>
    </ligand>
</feature>
<proteinExistence type="inferred from homology"/>
<dbReference type="FunFam" id="3.40.50.1970:FF:000007">
    <property type="entry name" value="Pentafunctional AROM polypeptide"/>
    <property type="match status" value="1"/>
</dbReference>
<dbReference type="PROSITE" id="PS01128">
    <property type="entry name" value="SHIKIMATE_KINASE"/>
    <property type="match status" value="1"/>
</dbReference>
<dbReference type="GO" id="GO:0008652">
    <property type="term" value="P:amino acid biosynthetic process"/>
    <property type="evidence" value="ECO:0007669"/>
    <property type="project" value="UniProtKB-KW"/>
</dbReference>
<dbReference type="GO" id="GO:0005524">
    <property type="term" value="F:ATP binding"/>
    <property type="evidence" value="ECO:0007669"/>
    <property type="project" value="UniProtKB-UniRule"/>
</dbReference>
<evidence type="ECO:0000256" key="3">
    <source>
        <dbReference type="ARBA" id="ARBA00001947"/>
    </source>
</evidence>
<dbReference type="GO" id="GO:0009423">
    <property type="term" value="P:chorismate biosynthetic process"/>
    <property type="evidence" value="ECO:0007669"/>
    <property type="project" value="UniProtKB-UniRule"/>
</dbReference>
<comment type="pathway">
    <text evidence="6 20">Metabolic intermediate biosynthesis; chorismate biosynthesis; chorismate from D-erythrose 4-phosphate and phosphoenolpyruvate: step 5/7.</text>
</comment>
<comment type="caution">
    <text evidence="21">Lacks conserved residue(s) required for the propagation of feature annotation.</text>
</comment>
<evidence type="ECO:0000256" key="19">
    <source>
        <dbReference type="ARBA" id="ARBA00048567"/>
    </source>
</evidence>
<evidence type="ECO:0000256" key="17">
    <source>
        <dbReference type="ARBA" id="ARBA00023239"/>
    </source>
</evidence>